<evidence type="ECO:0000313" key="2">
    <source>
        <dbReference type="Proteomes" id="UP000050863"/>
    </source>
</evidence>
<organism evidence="1 2">
    <name type="scientific">Bradyrhizobium jicamae</name>
    <dbReference type="NCBI Taxonomy" id="280332"/>
    <lineage>
        <taxon>Bacteria</taxon>
        <taxon>Pseudomonadati</taxon>
        <taxon>Pseudomonadota</taxon>
        <taxon>Alphaproteobacteria</taxon>
        <taxon>Hyphomicrobiales</taxon>
        <taxon>Nitrobacteraceae</taxon>
        <taxon>Bradyrhizobium</taxon>
    </lineage>
</organism>
<keyword evidence="2" id="KW-1185">Reference proteome</keyword>
<evidence type="ECO:0000313" key="1">
    <source>
        <dbReference type="EMBL" id="KRR03921.1"/>
    </source>
</evidence>
<protein>
    <submittedName>
        <fullName evidence="1">Uncharacterized protein</fullName>
    </submittedName>
</protein>
<dbReference type="Proteomes" id="UP000050863">
    <property type="component" value="Unassembled WGS sequence"/>
</dbReference>
<proteinExistence type="predicted"/>
<dbReference type="EMBL" id="LLXZ01000139">
    <property type="protein sequence ID" value="KRR03921.1"/>
    <property type="molecule type" value="Genomic_DNA"/>
</dbReference>
<comment type="caution">
    <text evidence="1">The sequence shown here is derived from an EMBL/GenBank/DDBJ whole genome shotgun (WGS) entry which is preliminary data.</text>
</comment>
<sequence length="383" mass="42721">MLVSIFDDIARENDQPRQEGEPLFSYLNKSSRPEAQRVRDLVDEWISEYPESHRDGLVARLRSDIDDHHQSAFFELFLHKFLRARGCKIIEIEPKLQHTNKSPDILVEAPTGERFYLEGVLASGRSNQETAAYARLNTALAAIDNVPSPNNFLSLTTEGLPTAPLSLKKLKRGVQSWIAGLPAGIAAKDAPPFSYEEHGCRVELRALPRSKPEEGARAMGMRNFPIAQITPHQEIRPGLKKKASRYGELDLPYVVAIDCLSMYHHEEGVTDALLGEPYVAITKLPDGSLKEEHLRRPDGIWYGPPNGQPQNTRMSAVLAFFRIDAWNFVTKTGLIIPNPWAAKPLPALNLGIAELTLENGTYQRSEGSTVGTLLSMPANWPEE</sequence>
<accession>A0A0R3L7L1</accession>
<name>A0A0R3L7L1_9BRAD</name>
<dbReference type="AlphaFoldDB" id="A0A0R3L7L1"/>
<gene>
    <name evidence="1" type="ORF">CQ12_32720</name>
</gene>
<reference evidence="1 2" key="1">
    <citation type="submission" date="2014-03" db="EMBL/GenBank/DDBJ databases">
        <title>Bradyrhizobium valentinum sp. nov., isolated from effective nodules of Lupinus mariae-josephae, a lupine endemic of basic-lime soils in Eastern Spain.</title>
        <authorList>
            <person name="Duran D."/>
            <person name="Rey L."/>
            <person name="Navarro A."/>
            <person name="Busquets A."/>
            <person name="Imperial J."/>
            <person name="Ruiz-Argueso T."/>
        </authorList>
    </citation>
    <scope>NUCLEOTIDE SEQUENCE [LARGE SCALE GENOMIC DNA]</scope>
    <source>
        <strain evidence="1 2">PAC68</strain>
    </source>
</reference>